<organism evidence="2 3">
    <name type="scientific">Moniliophthora roreri (strain MCA 2997)</name>
    <name type="common">Cocoa frosty pod rot fungus</name>
    <name type="synonym">Crinipellis roreri</name>
    <dbReference type="NCBI Taxonomy" id="1381753"/>
    <lineage>
        <taxon>Eukaryota</taxon>
        <taxon>Fungi</taxon>
        <taxon>Dikarya</taxon>
        <taxon>Basidiomycota</taxon>
        <taxon>Agaricomycotina</taxon>
        <taxon>Agaricomycetes</taxon>
        <taxon>Agaricomycetidae</taxon>
        <taxon>Agaricales</taxon>
        <taxon>Marasmiineae</taxon>
        <taxon>Marasmiaceae</taxon>
        <taxon>Moniliophthora</taxon>
    </lineage>
</organism>
<feature type="region of interest" description="Disordered" evidence="1">
    <location>
        <begin position="115"/>
        <end position="189"/>
    </location>
</feature>
<protein>
    <submittedName>
        <fullName evidence="2">Uncharacterized protein</fullName>
    </submittedName>
</protein>
<feature type="region of interest" description="Disordered" evidence="1">
    <location>
        <begin position="488"/>
        <end position="521"/>
    </location>
</feature>
<feature type="compositionally biased region" description="Polar residues" evidence="1">
    <location>
        <begin position="128"/>
        <end position="137"/>
    </location>
</feature>
<feature type="region of interest" description="Disordered" evidence="1">
    <location>
        <begin position="79"/>
        <end position="98"/>
    </location>
</feature>
<feature type="compositionally biased region" description="Polar residues" evidence="1">
    <location>
        <begin position="404"/>
        <end position="413"/>
    </location>
</feature>
<gene>
    <name evidence="2" type="ORF">Moror_14279</name>
</gene>
<feature type="compositionally biased region" description="Basic residues" evidence="1">
    <location>
        <begin position="499"/>
        <end position="511"/>
    </location>
</feature>
<comment type="caution">
    <text evidence="2">The sequence shown here is derived from an EMBL/GenBank/DDBJ whole genome shotgun (WGS) entry which is preliminary data.</text>
</comment>
<evidence type="ECO:0000313" key="2">
    <source>
        <dbReference type="EMBL" id="ESK94720.1"/>
    </source>
</evidence>
<dbReference type="EMBL" id="AWSO01000123">
    <property type="protein sequence ID" value="ESK94720.1"/>
    <property type="molecule type" value="Genomic_DNA"/>
</dbReference>
<reference evidence="2 3" key="1">
    <citation type="journal article" date="2014" name="BMC Genomics">
        <title>Genome and secretome analysis of the hemibiotrophic fungal pathogen, Moniliophthora roreri, which causes frosty pod rot disease of cacao: mechanisms of the biotrophic and necrotrophic phases.</title>
        <authorList>
            <person name="Meinhardt L.W."/>
            <person name="Costa G.G.L."/>
            <person name="Thomazella D.P.T."/>
            <person name="Teixeira P.J.P.L."/>
            <person name="Carazzolle M.F."/>
            <person name="Schuster S.C."/>
            <person name="Carlson J.E."/>
            <person name="Guiltinan M.J."/>
            <person name="Mieczkowski P."/>
            <person name="Farmer A."/>
            <person name="Ramaraj T."/>
            <person name="Crozier J."/>
            <person name="Davis R.E."/>
            <person name="Shao J."/>
            <person name="Melnick R.L."/>
            <person name="Pereira G.A.G."/>
            <person name="Bailey B.A."/>
        </authorList>
    </citation>
    <scope>NUCLEOTIDE SEQUENCE [LARGE SCALE GENOMIC DNA]</scope>
    <source>
        <strain evidence="2 3">MCA 2997</strain>
    </source>
</reference>
<evidence type="ECO:0000313" key="3">
    <source>
        <dbReference type="Proteomes" id="UP000017559"/>
    </source>
</evidence>
<dbReference type="AlphaFoldDB" id="V2XQB7"/>
<feature type="compositionally biased region" description="Polar residues" evidence="1">
    <location>
        <begin position="360"/>
        <end position="382"/>
    </location>
</feature>
<evidence type="ECO:0000256" key="1">
    <source>
        <dbReference type="SAM" id="MobiDB-lite"/>
    </source>
</evidence>
<sequence length="594" mass="65580">MTPTTDPASPPNFVVKRKRKRYAIDPCLGYYDAPPPDPPPTVIAKPKSSFEIFAFRNSPRSPGSQCHNDTPPIEVLNEALGSSDDTLPDLQSPSNTVGPVTVEAFLQATYVGQKMDLRNRGRRRVQKPSRQGQSASRGDNLPDDNPRPPKRRHRVCPSSPSPDDDSSVDQLFNDELPKQRPAKSKRKAPLAQRLLQAAISSNVNPVDSLVHDADRFVIKNRSLSFIPTKTESSSKRRLWTLKDPHKEALLDLDKSTSFVTQHLSTSERKPLTRWPTHYQDADERRKLSRKKGIRNQIDQAKGIRGNPNICKPLSFVPLREAESSYAARKDAPKKAAKEKDTPNSNTSIKPMSLPLPLVQVPSTTQARSSAGPQSTTHATNTPPSNPLQPAPAKTRDIDPVLHASQVNSRSRSSPLPALQPNASSPFSLLTTARSPSPCVNPEQELDHENLNHLSHVPDINITTTDKKFPKPLSSFLDQFLETAKIAQSQAPPAMSHSPNHAHTKRPSRIRKPTQLPNTPSVEYAPAETNLVEAMFAGDSELPYFGSQSSPNIDLVAVLRPPQYQVHLSSSPIQESRRPVSVRRSMAGLRAFYAS</sequence>
<proteinExistence type="predicted"/>
<name>V2XQB7_MONRO</name>
<keyword evidence="3" id="KW-1185">Reference proteome</keyword>
<accession>V2XQB7</accession>
<feature type="compositionally biased region" description="Basic and acidic residues" evidence="1">
    <location>
        <begin position="324"/>
        <end position="341"/>
    </location>
</feature>
<dbReference type="HOGENOM" id="CLU_449808_0_0_1"/>
<dbReference type="Proteomes" id="UP000017559">
    <property type="component" value="Unassembled WGS sequence"/>
</dbReference>
<dbReference type="KEGG" id="mrr:Moror_14279"/>
<feature type="region of interest" description="Disordered" evidence="1">
    <location>
        <begin position="324"/>
        <end position="425"/>
    </location>
</feature>
<feature type="compositionally biased region" description="Polar residues" evidence="1">
    <location>
        <begin position="488"/>
        <end position="498"/>
    </location>
</feature>
<feature type="compositionally biased region" description="Polar residues" evidence="1">
    <location>
        <begin position="83"/>
        <end position="98"/>
    </location>
</feature>
<dbReference type="OrthoDB" id="3067135at2759"/>